<dbReference type="AlphaFoldDB" id="A0A8J2LCT3"/>
<gene>
    <name evidence="2" type="ORF">AFUS01_LOCUS39706</name>
</gene>
<keyword evidence="3" id="KW-1185">Reference proteome</keyword>
<dbReference type="EMBL" id="CAJVCH010553258">
    <property type="protein sequence ID" value="CAG7829864.1"/>
    <property type="molecule type" value="Genomic_DNA"/>
</dbReference>
<reference evidence="2" key="1">
    <citation type="submission" date="2021-06" db="EMBL/GenBank/DDBJ databases">
        <authorList>
            <person name="Hodson N. C."/>
            <person name="Mongue J. A."/>
            <person name="Jaron S. K."/>
        </authorList>
    </citation>
    <scope>NUCLEOTIDE SEQUENCE</scope>
</reference>
<feature type="signal peptide" evidence="1">
    <location>
        <begin position="1"/>
        <end position="19"/>
    </location>
</feature>
<protein>
    <submittedName>
        <fullName evidence="2">Uncharacterized protein</fullName>
    </submittedName>
</protein>
<accession>A0A8J2LCT3</accession>
<evidence type="ECO:0000313" key="3">
    <source>
        <dbReference type="Proteomes" id="UP000708208"/>
    </source>
</evidence>
<name>A0A8J2LCT3_9HEXA</name>
<proteinExistence type="predicted"/>
<feature type="chain" id="PRO_5035309975" evidence="1">
    <location>
        <begin position="20"/>
        <end position="116"/>
    </location>
</feature>
<dbReference type="Proteomes" id="UP000708208">
    <property type="component" value="Unassembled WGS sequence"/>
</dbReference>
<sequence>MKFAFAFCALALLLCTLEAFGYPDLKDKKAEVEVAKDVKDKKAEVEVAKDLKDKNPEVEVAKDVTDKKAGVGVTEDEKAPVKGDREGKQGFAYRRRTIRRRIISRGGYGGDFHTLG</sequence>
<keyword evidence="1" id="KW-0732">Signal</keyword>
<evidence type="ECO:0000256" key="1">
    <source>
        <dbReference type="SAM" id="SignalP"/>
    </source>
</evidence>
<evidence type="ECO:0000313" key="2">
    <source>
        <dbReference type="EMBL" id="CAG7829864.1"/>
    </source>
</evidence>
<organism evidence="2 3">
    <name type="scientific">Allacma fusca</name>
    <dbReference type="NCBI Taxonomy" id="39272"/>
    <lineage>
        <taxon>Eukaryota</taxon>
        <taxon>Metazoa</taxon>
        <taxon>Ecdysozoa</taxon>
        <taxon>Arthropoda</taxon>
        <taxon>Hexapoda</taxon>
        <taxon>Collembola</taxon>
        <taxon>Symphypleona</taxon>
        <taxon>Sminthuridae</taxon>
        <taxon>Allacma</taxon>
    </lineage>
</organism>
<comment type="caution">
    <text evidence="2">The sequence shown here is derived from an EMBL/GenBank/DDBJ whole genome shotgun (WGS) entry which is preliminary data.</text>
</comment>